<dbReference type="Gene3D" id="2.70.98.10">
    <property type="match status" value="1"/>
</dbReference>
<evidence type="ECO:0000259" key="5">
    <source>
        <dbReference type="Pfam" id="PF00723"/>
    </source>
</evidence>
<comment type="similarity">
    <text evidence="1">Belongs to the glycosyl hydrolase 15 family.</text>
</comment>
<dbReference type="GO" id="GO:0016757">
    <property type="term" value="F:glycosyltransferase activity"/>
    <property type="evidence" value="ECO:0007669"/>
    <property type="project" value="UniProtKB-ARBA"/>
</dbReference>
<dbReference type="Pfam" id="PF00723">
    <property type="entry name" value="Glyco_hydro_15"/>
    <property type="match status" value="1"/>
</dbReference>
<evidence type="ECO:0000256" key="2">
    <source>
        <dbReference type="ARBA" id="ARBA00022801"/>
    </source>
</evidence>
<name>A0A1I1XHK6_9ACTN</name>
<dbReference type="PANTHER" id="PTHR31616:SF0">
    <property type="entry name" value="GLUCAN 1,4-ALPHA-GLUCOSIDASE"/>
    <property type="match status" value="1"/>
</dbReference>
<sequence length="719" mass="77583">MMGLPPKRGTRRRASRSAALSAAVLALVTALGAGVPAGAVSATAPGAPGISSAWTTGAKRGVGTSTTLESKVWHTLGQGILNEVYYPRLDVPNVQDMQYVVSDGRSFTELERDATTSRILLPDSRSLRYRQVNTDRDGRYRITKTYITDPRRSVLLVRTRFEVLEGGPLRLYALYNPSLNGSGMGDSGATSGGTLVASDGEVASALAASNGFSAATSGYSGTSSDGYRDLEADHRLDNRYDRAGETGNLVQTARVPVETDTTFTLALGFGEDRGAAKTAAHGALASGYGAARHEYDAGWHRYLASIDPVPRSVASRGLITQYNVAAMTLKSQEDKTYRGAFVASTSIPWGGAKNADSCCTGGYHLVWSRDLYHTATAAMALGDRAAANRALDYLLNVQWREDGSFPQNTWLDGEPHWPSLQLDEVAYPIVLAQQLGRTGDAEWAKLRKSADFIVENGPATPQERWEEESGYSPSTIAAEIAGLVTAADIARQHGDRQAARRYLATADEWQRKVADWTFTTTGPHGDGEYYQRVDDDGDPNNGHQLCLNNGGGCHDERAVVDAGFLELVRLGVKPADDPTVLDSLPETDDRLRVRTPNGPGWYRYNHDGYGEAAGGEPYTGTGIGRLWPLLTGERGEYEIASGDSAGTHLETMARMANEGYLIPEQVWDRPSENGFVFGEGTGSATPLAWSMSQFVQLANNMDAGRNLETPDVVARRYTD</sequence>
<dbReference type="CDD" id="cd07430">
    <property type="entry name" value="GH15_N"/>
    <property type="match status" value="1"/>
</dbReference>
<dbReference type="SUPFAM" id="SSF48208">
    <property type="entry name" value="Six-hairpin glycosidases"/>
    <property type="match status" value="1"/>
</dbReference>
<dbReference type="PANTHER" id="PTHR31616">
    <property type="entry name" value="TREHALASE"/>
    <property type="match status" value="1"/>
</dbReference>
<evidence type="ECO:0000256" key="1">
    <source>
        <dbReference type="ARBA" id="ARBA00006188"/>
    </source>
</evidence>
<evidence type="ECO:0000313" key="8">
    <source>
        <dbReference type="Proteomes" id="UP000198716"/>
    </source>
</evidence>
<accession>A0A1I1XHK6</accession>
<dbReference type="AlphaFoldDB" id="A0A1I1XHK6"/>
<dbReference type="InterPro" id="IPR011013">
    <property type="entry name" value="Gal_mutarotase_sf_dom"/>
</dbReference>
<dbReference type="InterPro" id="IPR006311">
    <property type="entry name" value="TAT_signal"/>
</dbReference>
<dbReference type="Gene3D" id="1.50.10.10">
    <property type="match status" value="1"/>
</dbReference>
<dbReference type="InterPro" id="IPR014718">
    <property type="entry name" value="GH-type_carb-bd"/>
</dbReference>
<proteinExistence type="inferred from homology"/>
<keyword evidence="2" id="KW-0378">Hydrolase</keyword>
<dbReference type="Pfam" id="PF09137">
    <property type="entry name" value="Glucodextran_N"/>
    <property type="match status" value="1"/>
</dbReference>
<dbReference type="EMBL" id="FOMZ01000007">
    <property type="protein sequence ID" value="SFE04880.1"/>
    <property type="molecule type" value="Genomic_DNA"/>
</dbReference>
<dbReference type="PROSITE" id="PS51318">
    <property type="entry name" value="TAT"/>
    <property type="match status" value="1"/>
</dbReference>
<dbReference type="PROSITE" id="PS00820">
    <property type="entry name" value="GLUCOAMYLASE"/>
    <property type="match status" value="1"/>
</dbReference>
<feature type="signal peptide" evidence="4">
    <location>
        <begin position="1"/>
        <end position="33"/>
    </location>
</feature>
<protein>
    <submittedName>
        <fullName evidence="7">Glucoamylase</fullName>
    </submittedName>
</protein>
<dbReference type="InterPro" id="IPR015220">
    <property type="entry name" value="Glucodextranase_N"/>
</dbReference>
<gene>
    <name evidence="7" type="ORF">SAMN04487819_10742</name>
</gene>
<dbReference type="Proteomes" id="UP000198716">
    <property type="component" value="Unassembled WGS sequence"/>
</dbReference>
<dbReference type="InterPro" id="IPR012341">
    <property type="entry name" value="6hp_glycosidase-like_sf"/>
</dbReference>
<evidence type="ECO:0000313" key="7">
    <source>
        <dbReference type="EMBL" id="SFE04880.1"/>
    </source>
</evidence>
<dbReference type="NCBIfam" id="TIGR01535">
    <property type="entry name" value="glucan_glucosid"/>
    <property type="match status" value="1"/>
</dbReference>
<organism evidence="7 8">
    <name type="scientific">Actinopolyspora alba</name>
    <dbReference type="NCBI Taxonomy" id="673379"/>
    <lineage>
        <taxon>Bacteria</taxon>
        <taxon>Bacillati</taxon>
        <taxon>Actinomycetota</taxon>
        <taxon>Actinomycetes</taxon>
        <taxon>Actinopolysporales</taxon>
        <taxon>Actinopolysporaceae</taxon>
        <taxon>Actinopolyspora</taxon>
        <taxon>Actinopolyspora alba group</taxon>
    </lineage>
</organism>
<dbReference type="GO" id="GO:0005975">
    <property type="term" value="P:carbohydrate metabolic process"/>
    <property type="evidence" value="ECO:0007669"/>
    <property type="project" value="InterPro"/>
</dbReference>
<evidence type="ECO:0000256" key="4">
    <source>
        <dbReference type="SAM" id="SignalP"/>
    </source>
</evidence>
<dbReference type="InterPro" id="IPR011613">
    <property type="entry name" value="GH15-like"/>
</dbReference>
<dbReference type="GO" id="GO:0004553">
    <property type="term" value="F:hydrolase activity, hydrolyzing O-glycosyl compounds"/>
    <property type="evidence" value="ECO:0007669"/>
    <property type="project" value="UniProtKB-ARBA"/>
</dbReference>
<dbReference type="InterPro" id="IPR046966">
    <property type="entry name" value="Glucoamylase_active_site"/>
</dbReference>
<dbReference type="InterPro" id="IPR006425">
    <property type="entry name" value="Glucoamylase_bac"/>
</dbReference>
<feature type="domain" description="GH15-like" evidence="5">
    <location>
        <begin position="326"/>
        <end position="698"/>
    </location>
</feature>
<dbReference type="GO" id="GO:0030246">
    <property type="term" value="F:carbohydrate binding"/>
    <property type="evidence" value="ECO:0007669"/>
    <property type="project" value="InterPro"/>
</dbReference>
<dbReference type="SUPFAM" id="SSF74650">
    <property type="entry name" value="Galactose mutarotase-like"/>
    <property type="match status" value="1"/>
</dbReference>
<feature type="chain" id="PRO_5039485999" evidence="4">
    <location>
        <begin position="34"/>
        <end position="719"/>
    </location>
</feature>
<keyword evidence="8" id="KW-1185">Reference proteome</keyword>
<feature type="domain" description="Glucodextranase N-terminal" evidence="6">
    <location>
        <begin position="44"/>
        <end position="303"/>
    </location>
</feature>
<dbReference type="InterPro" id="IPR008928">
    <property type="entry name" value="6-hairpin_glycosidase_sf"/>
</dbReference>
<keyword evidence="3" id="KW-0326">Glycosidase</keyword>
<evidence type="ECO:0000256" key="3">
    <source>
        <dbReference type="ARBA" id="ARBA00023295"/>
    </source>
</evidence>
<keyword evidence="4" id="KW-0732">Signal</keyword>
<reference evidence="8" key="1">
    <citation type="submission" date="2016-10" db="EMBL/GenBank/DDBJ databases">
        <authorList>
            <person name="Varghese N."/>
            <person name="Submissions S."/>
        </authorList>
    </citation>
    <scope>NUCLEOTIDE SEQUENCE [LARGE SCALE GENOMIC DNA]</scope>
    <source>
        <strain evidence="8">DSM 45004</strain>
    </source>
</reference>
<evidence type="ECO:0000259" key="6">
    <source>
        <dbReference type="Pfam" id="PF09137"/>
    </source>
</evidence>